<comment type="caution">
    <text evidence="1">The sequence shown here is derived from an EMBL/GenBank/DDBJ whole genome shotgun (WGS) entry which is preliminary data.</text>
</comment>
<keyword evidence="2" id="KW-1185">Reference proteome</keyword>
<dbReference type="eggNOG" id="COG1122">
    <property type="taxonomic scope" value="Bacteria"/>
</dbReference>
<dbReference type="InterPro" id="IPR027417">
    <property type="entry name" value="P-loop_NTPase"/>
</dbReference>
<dbReference type="Proteomes" id="UP000004367">
    <property type="component" value="Unassembled WGS sequence"/>
</dbReference>
<protein>
    <recommendedName>
        <fullName evidence="3">Rad50/SbcC-type AAA domain-containing protein</fullName>
    </recommendedName>
</protein>
<accession>H5UQM6</accession>
<proteinExistence type="predicted"/>
<evidence type="ECO:0008006" key="3">
    <source>
        <dbReference type="Google" id="ProtNLM"/>
    </source>
</evidence>
<name>H5UQM6_9MICO</name>
<feature type="non-terminal residue" evidence="1">
    <location>
        <position position="477"/>
    </location>
</feature>
<dbReference type="STRING" id="1089455.MOPEL_035_00010"/>
<dbReference type="SUPFAM" id="SSF52540">
    <property type="entry name" value="P-loop containing nucleoside triphosphate hydrolases"/>
    <property type="match status" value="1"/>
</dbReference>
<dbReference type="EMBL" id="BAFE01000033">
    <property type="protein sequence ID" value="GAB48034.1"/>
    <property type="molecule type" value="Genomic_DNA"/>
</dbReference>
<gene>
    <name evidence="1" type="ORF">MOPEL_035_00010</name>
</gene>
<sequence>MTAYEDVLVWAKSRPWWQQKALARIAAGEALGQQDHEEIARSLFEEPESPPNGGWFAQLSPTQATKDEPVRVVAVRGLANVNRLASGQELTFEPDGLTVVFGNNGSGKSGYARVIRSMVRTRHHADILPDVFAQTPDQQSGEVEFTVGANERNVQLGQPADPDLSRVAFYDEHCGDTYLTAEAEISYRPAAVQLLDDLAAVCTGVRQVIDGWKQAVSQPGPLPDVDDLGPGGAFLQSLSVSTTDDAISAAVACPSDVDERLENQVNAIARLRTSDPTQEKRQLNATVTALETISQHLVDLDKALGADGQKRLDELSERVTATKRAADLASRNTFADEPLSGVGSSVWQVLWRAAEGYSKEVYPEHAFPHIKEGAVCVLCQQTLSDDASDRLARFHRFVTDTTAREAGAAQRALERFRDDLEQLEFTPRVVSSAIATVQQRDENFAESLDPLLEKFRVRKEAMSTGERSAPVDVSTYL</sequence>
<organism evidence="1 2">
    <name type="scientific">Mobilicoccus pelagius NBRC 104925</name>
    <dbReference type="NCBI Taxonomy" id="1089455"/>
    <lineage>
        <taxon>Bacteria</taxon>
        <taxon>Bacillati</taxon>
        <taxon>Actinomycetota</taxon>
        <taxon>Actinomycetes</taxon>
        <taxon>Micrococcales</taxon>
        <taxon>Dermatophilaceae</taxon>
        <taxon>Mobilicoccus</taxon>
    </lineage>
</organism>
<dbReference type="AlphaFoldDB" id="H5UQM6"/>
<reference evidence="1 2" key="1">
    <citation type="submission" date="2012-02" db="EMBL/GenBank/DDBJ databases">
        <title>Whole genome shotgun sequence of Mobilicoccus pelagius NBRC 104925.</title>
        <authorList>
            <person name="Yoshida Y."/>
            <person name="Hosoyama A."/>
            <person name="Tsuchikane K."/>
            <person name="Katsumata H."/>
            <person name="Yamazaki S."/>
            <person name="Fujita N."/>
        </authorList>
    </citation>
    <scope>NUCLEOTIDE SEQUENCE [LARGE SCALE GENOMIC DNA]</scope>
    <source>
        <strain evidence="1 2">NBRC 104925</strain>
    </source>
</reference>
<evidence type="ECO:0000313" key="1">
    <source>
        <dbReference type="EMBL" id="GAB48034.1"/>
    </source>
</evidence>
<evidence type="ECO:0000313" key="2">
    <source>
        <dbReference type="Proteomes" id="UP000004367"/>
    </source>
</evidence>